<feature type="compositionally biased region" description="Low complexity" evidence="4">
    <location>
        <begin position="81"/>
        <end position="93"/>
    </location>
</feature>
<dbReference type="SUPFAM" id="SSF52833">
    <property type="entry name" value="Thioredoxin-like"/>
    <property type="match status" value="1"/>
</dbReference>
<dbReference type="Proteomes" id="UP000006727">
    <property type="component" value="Chromosome 22"/>
</dbReference>
<evidence type="ECO:0000313" key="8">
    <source>
        <dbReference type="Proteomes" id="UP000006727"/>
    </source>
</evidence>
<dbReference type="Gene3D" id="3.40.30.10">
    <property type="entry name" value="Glutaredoxin"/>
    <property type="match status" value="1"/>
</dbReference>
<dbReference type="PROSITE" id="PS51352">
    <property type="entry name" value="THIOREDOXIN_2"/>
    <property type="match status" value="1"/>
</dbReference>
<accession>A0A2K1IMV9</accession>
<evidence type="ECO:0000256" key="1">
    <source>
        <dbReference type="ARBA" id="ARBA00023157"/>
    </source>
</evidence>
<dbReference type="Pfam" id="PF10961">
    <property type="entry name" value="SelK_SelG"/>
    <property type="match status" value="1"/>
</dbReference>
<dbReference type="Gramene" id="Pp3c22_9100V3.1">
    <property type="protein sequence ID" value="Pp3c22_9100V3.1"/>
    <property type="gene ID" value="Pp3c22_9100"/>
</dbReference>
<dbReference type="EMBL" id="ABEU02000022">
    <property type="protein sequence ID" value="PNR30607.1"/>
    <property type="molecule type" value="Genomic_DNA"/>
</dbReference>
<dbReference type="STRING" id="3218.A0A2K1IMV9"/>
<evidence type="ECO:0000256" key="2">
    <source>
        <dbReference type="ARBA" id="ARBA00023284"/>
    </source>
</evidence>
<gene>
    <name evidence="7" type="primary">LOC112274888</name>
    <name evidence="6" type="ORF">PHYPA_026923</name>
</gene>
<organism evidence="6">
    <name type="scientific">Physcomitrium patens</name>
    <name type="common">Spreading-leaved earth moss</name>
    <name type="synonym">Physcomitrella patens</name>
    <dbReference type="NCBI Taxonomy" id="3218"/>
    <lineage>
        <taxon>Eukaryota</taxon>
        <taxon>Viridiplantae</taxon>
        <taxon>Streptophyta</taxon>
        <taxon>Embryophyta</taxon>
        <taxon>Bryophyta</taxon>
        <taxon>Bryophytina</taxon>
        <taxon>Bryopsida</taxon>
        <taxon>Funariidae</taxon>
        <taxon>Funariales</taxon>
        <taxon>Funariaceae</taxon>
        <taxon>Physcomitrium</taxon>
    </lineage>
</organism>
<dbReference type="Gramene" id="Pp3c22_9100V3.2">
    <property type="protein sequence ID" value="Pp3c22_9100V3.2"/>
    <property type="gene ID" value="Pp3c22_9100"/>
</dbReference>
<evidence type="ECO:0000313" key="7">
    <source>
        <dbReference type="EnsemblPlants" id="Pp3c22_9100V3.1"/>
    </source>
</evidence>
<reference evidence="6 8" key="2">
    <citation type="journal article" date="2018" name="Plant J.">
        <title>The Physcomitrella patens chromosome-scale assembly reveals moss genome structure and evolution.</title>
        <authorList>
            <person name="Lang D."/>
            <person name="Ullrich K.K."/>
            <person name="Murat F."/>
            <person name="Fuchs J."/>
            <person name="Jenkins J."/>
            <person name="Haas F.B."/>
            <person name="Piednoel M."/>
            <person name="Gundlach H."/>
            <person name="Van Bel M."/>
            <person name="Meyberg R."/>
            <person name="Vives C."/>
            <person name="Morata J."/>
            <person name="Symeonidi A."/>
            <person name="Hiss M."/>
            <person name="Muchero W."/>
            <person name="Kamisugi Y."/>
            <person name="Saleh O."/>
            <person name="Blanc G."/>
            <person name="Decker E.L."/>
            <person name="van Gessel N."/>
            <person name="Grimwood J."/>
            <person name="Hayes R.D."/>
            <person name="Graham S.W."/>
            <person name="Gunter L.E."/>
            <person name="McDaniel S.F."/>
            <person name="Hoernstein S.N.W."/>
            <person name="Larsson A."/>
            <person name="Li F.W."/>
            <person name="Perroud P.F."/>
            <person name="Phillips J."/>
            <person name="Ranjan P."/>
            <person name="Rokshar D.S."/>
            <person name="Rothfels C.J."/>
            <person name="Schneider L."/>
            <person name="Shu S."/>
            <person name="Stevenson D.W."/>
            <person name="Thummler F."/>
            <person name="Tillich M."/>
            <person name="Villarreal Aguilar J.C."/>
            <person name="Widiez T."/>
            <person name="Wong G.K."/>
            <person name="Wymore A."/>
            <person name="Zhang Y."/>
            <person name="Zimmer A.D."/>
            <person name="Quatrano R.S."/>
            <person name="Mayer K.F.X."/>
            <person name="Goodstein D."/>
            <person name="Casacuberta J.M."/>
            <person name="Vandepoele K."/>
            <person name="Reski R."/>
            <person name="Cuming A.C."/>
            <person name="Tuskan G.A."/>
            <person name="Maumus F."/>
            <person name="Salse J."/>
            <person name="Schmutz J."/>
            <person name="Rensing S.A."/>
        </authorList>
    </citation>
    <scope>NUCLEOTIDE SEQUENCE [LARGE SCALE GENOMIC DNA]</scope>
    <source>
        <strain evidence="7 8">cv. Gransden 2004</strain>
    </source>
</reference>
<dbReference type="Pfam" id="PF00085">
    <property type="entry name" value="Thioredoxin"/>
    <property type="match status" value="1"/>
</dbReference>
<dbReference type="EnsemblPlants" id="Pp3c22_9100V3.1">
    <property type="protein sequence ID" value="Pp3c22_9100V3.1"/>
    <property type="gene ID" value="Pp3c22_9100"/>
</dbReference>
<dbReference type="InterPro" id="IPR013766">
    <property type="entry name" value="Thioredoxin_domain"/>
</dbReference>
<dbReference type="GeneID" id="112274888"/>
<dbReference type="FunFam" id="3.40.30.10:FF:000245">
    <property type="entry name" value="Thioredoxin"/>
    <property type="match status" value="1"/>
</dbReference>
<evidence type="ECO:0000256" key="4">
    <source>
        <dbReference type="SAM" id="MobiDB-lite"/>
    </source>
</evidence>
<dbReference type="CDD" id="cd02947">
    <property type="entry name" value="TRX_family"/>
    <property type="match status" value="1"/>
</dbReference>
<dbReference type="RefSeq" id="XP_024360502.1">
    <property type="nucleotide sequence ID" value="XM_024504734.2"/>
</dbReference>
<feature type="domain" description="Thioredoxin" evidence="5">
    <location>
        <begin position="63"/>
        <end position="202"/>
    </location>
</feature>
<reference evidence="6 8" key="1">
    <citation type="journal article" date="2008" name="Science">
        <title>The Physcomitrella genome reveals evolutionary insights into the conquest of land by plants.</title>
        <authorList>
            <person name="Rensing S."/>
            <person name="Lang D."/>
            <person name="Zimmer A."/>
            <person name="Terry A."/>
            <person name="Salamov A."/>
            <person name="Shapiro H."/>
            <person name="Nishiyama T."/>
            <person name="Perroud P.-F."/>
            <person name="Lindquist E."/>
            <person name="Kamisugi Y."/>
            <person name="Tanahashi T."/>
            <person name="Sakakibara K."/>
            <person name="Fujita T."/>
            <person name="Oishi K."/>
            <person name="Shin-I T."/>
            <person name="Kuroki Y."/>
            <person name="Toyoda A."/>
            <person name="Suzuki Y."/>
            <person name="Hashimoto A."/>
            <person name="Yamaguchi K."/>
            <person name="Sugano A."/>
            <person name="Kohara Y."/>
            <person name="Fujiyama A."/>
            <person name="Anterola A."/>
            <person name="Aoki S."/>
            <person name="Ashton N."/>
            <person name="Barbazuk W.B."/>
            <person name="Barker E."/>
            <person name="Bennetzen J."/>
            <person name="Bezanilla M."/>
            <person name="Blankenship R."/>
            <person name="Cho S.H."/>
            <person name="Dutcher S."/>
            <person name="Estelle M."/>
            <person name="Fawcett J.A."/>
            <person name="Gundlach H."/>
            <person name="Hanada K."/>
            <person name="Heyl A."/>
            <person name="Hicks K.A."/>
            <person name="Hugh J."/>
            <person name="Lohr M."/>
            <person name="Mayer K."/>
            <person name="Melkozernov A."/>
            <person name="Murata T."/>
            <person name="Nelson D."/>
            <person name="Pils B."/>
            <person name="Prigge M."/>
            <person name="Reiss B."/>
            <person name="Renner T."/>
            <person name="Rombauts S."/>
            <person name="Rushton P."/>
            <person name="Sanderfoot A."/>
            <person name="Schween G."/>
            <person name="Shiu S.-H."/>
            <person name="Stueber K."/>
            <person name="Theodoulou F.L."/>
            <person name="Tu H."/>
            <person name="Van de Peer Y."/>
            <person name="Verrier P.J."/>
            <person name="Waters E."/>
            <person name="Wood A."/>
            <person name="Yang L."/>
            <person name="Cove D."/>
            <person name="Cuming A."/>
            <person name="Hasebe M."/>
            <person name="Lucas S."/>
            <person name="Mishler D.B."/>
            <person name="Reski R."/>
            <person name="Grigoriev I."/>
            <person name="Quatrano R.S."/>
            <person name="Boore J.L."/>
        </authorList>
    </citation>
    <scope>NUCLEOTIDE SEQUENCE [LARGE SCALE GENOMIC DNA]</scope>
    <source>
        <strain evidence="7 8">cv. Gransden 2004</strain>
    </source>
</reference>
<dbReference type="InterPro" id="IPR024491">
    <property type="entry name" value="Se_SelK/SelG"/>
</dbReference>
<dbReference type="AlphaFoldDB" id="A0A2K1IMV9"/>
<dbReference type="PROSITE" id="PS00194">
    <property type="entry name" value="THIOREDOXIN_1"/>
    <property type="match status" value="1"/>
</dbReference>
<keyword evidence="1" id="KW-1015">Disulfide bond</keyword>
<dbReference type="PANTHER" id="PTHR46115">
    <property type="entry name" value="THIOREDOXIN-LIKE PROTEIN 1"/>
    <property type="match status" value="1"/>
</dbReference>
<dbReference type="PRINTS" id="PR00421">
    <property type="entry name" value="THIOREDOXIN"/>
</dbReference>
<sequence>MANVQGGNMRGKRSSMSFIRDFVVGAFNFVLAFLKTMFSMEAHQTYGNARPGAPTRPSGGVGRAPGSAAPRGTTNVHSLFDSSSSGSGVNGDHGNVHVVNSRRAWQSKVSEANAARKVIVVDFTASWCGPCKLMAPVFAELSRRFGQLIFVKVDVDEVQEVAAEYDVRAMPTFLFIKDGQQIDKVVGADRNDLERKCNKYATSR</sequence>
<dbReference type="PaxDb" id="3218-PP1S12_54V6.1"/>
<protein>
    <recommendedName>
        <fullName evidence="5">Thioredoxin domain-containing protein</fullName>
    </recommendedName>
</protein>
<dbReference type="EnsemblPlants" id="Pp3c22_9100V3.2">
    <property type="protein sequence ID" value="Pp3c22_9100V3.2"/>
    <property type="gene ID" value="Pp3c22_9100"/>
</dbReference>
<comment type="similarity">
    <text evidence="3">Belongs to the thioredoxin family. Plant F-type subfamily.</text>
</comment>
<dbReference type="OMA" id="MEAHQTY"/>
<dbReference type="InterPro" id="IPR036249">
    <property type="entry name" value="Thioredoxin-like_sf"/>
</dbReference>
<keyword evidence="2" id="KW-0676">Redox-active center</keyword>
<evidence type="ECO:0000259" key="5">
    <source>
        <dbReference type="PROSITE" id="PS51352"/>
    </source>
</evidence>
<name>A0A2K1IMV9_PHYPA</name>
<dbReference type="InterPro" id="IPR017937">
    <property type="entry name" value="Thioredoxin_CS"/>
</dbReference>
<evidence type="ECO:0000313" key="6">
    <source>
        <dbReference type="EMBL" id="PNR30607.1"/>
    </source>
</evidence>
<evidence type="ECO:0000256" key="3">
    <source>
        <dbReference type="ARBA" id="ARBA00038337"/>
    </source>
</evidence>
<feature type="region of interest" description="Disordered" evidence="4">
    <location>
        <begin position="48"/>
        <end position="93"/>
    </location>
</feature>
<reference evidence="7" key="3">
    <citation type="submission" date="2020-12" db="UniProtKB">
        <authorList>
            <consortium name="EnsemblPlants"/>
        </authorList>
    </citation>
    <scope>IDENTIFICATION</scope>
</reference>
<proteinExistence type="inferred from homology"/>
<keyword evidence="8" id="KW-1185">Reference proteome</keyword>